<evidence type="ECO:0000313" key="3">
    <source>
        <dbReference type="WBParaSite" id="PTRK_0000722200.1"/>
    </source>
</evidence>
<dbReference type="Proteomes" id="UP000038045">
    <property type="component" value="Unplaced"/>
</dbReference>
<evidence type="ECO:0000259" key="1">
    <source>
        <dbReference type="Pfam" id="PF09791"/>
    </source>
</evidence>
<dbReference type="InterPro" id="IPR039251">
    <property type="entry name" value="OXLD1"/>
</dbReference>
<keyword evidence="2" id="KW-1185">Reference proteome</keyword>
<dbReference type="STRING" id="131310.A0A0N4ZH58"/>
<feature type="domain" description="Oxidoreductase-like" evidence="1">
    <location>
        <begin position="13"/>
        <end position="38"/>
    </location>
</feature>
<dbReference type="Pfam" id="PF09791">
    <property type="entry name" value="Oxidored-like"/>
    <property type="match status" value="1"/>
</dbReference>
<dbReference type="GO" id="GO:0005739">
    <property type="term" value="C:mitochondrion"/>
    <property type="evidence" value="ECO:0007669"/>
    <property type="project" value="TreeGrafter"/>
</dbReference>
<dbReference type="InterPro" id="IPR019180">
    <property type="entry name" value="Oxidoreductase-like_N"/>
</dbReference>
<dbReference type="AlphaFoldDB" id="A0A0N4ZH58"/>
<dbReference type="PANTHER" id="PTHR21193">
    <property type="entry name" value="OXIDOREDUCTASE-LIKE DOMAIN-CONTAINING PROTEIN 1"/>
    <property type="match status" value="1"/>
</dbReference>
<dbReference type="WBParaSite" id="PTRK_0000722200.1">
    <property type="protein sequence ID" value="PTRK_0000722200.1"/>
    <property type="gene ID" value="PTRK_0000722200"/>
</dbReference>
<protein>
    <submittedName>
        <fullName evidence="3">Oxidoreductase-like domain-containing protein</fullName>
    </submittedName>
</protein>
<sequence>MAQQSTLPKIIFPKPPEKDLCCGSGCQKCVWIIYTEDVLKAINENIQYNGKNIDKKEIYNGIQDIINKEIEDPNLKAFILMEIKSKIY</sequence>
<name>A0A0N4ZH58_PARTI</name>
<dbReference type="PANTHER" id="PTHR21193:SF3">
    <property type="entry name" value="OXIDOREDUCTASE-LIKE DOMAIN-CONTAINING PROTEIN 1"/>
    <property type="match status" value="1"/>
</dbReference>
<proteinExistence type="predicted"/>
<evidence type="ECO:0000313" key="2">
    <source>
        <dbReference type="Proteomes" id="UP000038045"/>
    </source>
</evidence>
<accession>A0A0N4ZH58</accession>
<organism evidence="2 3">
    <name type="scientific">Parastrongyloides trichosuri</name>
    <name type="common">Possum-specific nematode worm</name>
    <dbReference type="NCBI Taxonomy" id="131310"/>
    <lineage>
        <taxon>Eukaryota</taxon>
        <taxon>Metazoa</taxon>
        <taxon>Ecdysozoa</taxon>
        <taxon>Nematoda</taxon>
        <taxon>Chromadorea</taxon>
        <taxon>Rhabditida</taxon>
        <taxon>Tylenchina</taxon>
        <taxon>Panagrolaimomorpha</taxon>
        <taxon>Strongyloidoidea</taxon>
        <taxon>Strongyloididae</taxon>
        <taxon>Parastrongyloides</taxon>
    </lineage>
</organism>
<reference evidence="3" key="1">
    <citation type="submission" date="2017-02" db="UniProtKB">
        <authorList>
            <consortium name="WormBaseParasite"/>
        </authorList>
    </citation>
    <scope>IDENTIFICATION</scope>
</reference>